<sequence length="99" mass="10463">MEWEGLLIHFTYVLVYIFPKWSKQSCFLSPQNGVGGGGGSGLEEWGEAWPQQQQQDGGGSNGMTSFSSSSSSSTPSPSVASLKYHNGLSQVGLSSNTAD</sequence>
<reference evidence="2 3" key="1">
    <citation type="submission" date="2019-05" db="EMBL/GenBank/DDBJ databases">
        <title>Another draft genome of Portunus trituberculatus and its Hox gene families provides insights of decapod evolution.</title>
        <authorList>
            <person name="Jeong J.-H."/>
            <person name="Song I."/>
            <person name="Kim S."/>
            <person name="Choi T."/>
            <person name="Kim D."/>
            <person name="Ryu S."/>
            <person name="Kim W."/>
        </authorList>
    </citation>
    <scope>NUCLEOTIDE SEQUENCE [LARGE SCALE GENOMIC DNA]</scope>
    <source>
        <tissue evidence="2">Muscle</tissue>
    </source>
</reference>
<evidence type="ECO:0000256" key="1">
    <source>
        <dbReference type="SAM" id="MobiDB-lite"/>
    </source>
</evidence>
<evidence type="ECO:0000313" key="3">
    <source>
        <dbReference type="Proteomes" id="UP000324222"/>
    </source>
</evidence>
<protein>
    <submittedName>
        <fullName evidence="2">Uncharacterized protein</fullName>
    </submittedName>
</protein>
<dbReference type="AlphaFoldDB" id="A0A5B7JDY9"/>
<accession>A0A5B7JDY9</accession>
<dbReference type="Proteomes" id="UP000324222">
    <property type="component" value="Unassembled WGS sequence"/>
</dbReference>
<dbReference type="EMBL" id="VSRR010090850">
    <property type="protein sequence ID" value="MPC92326.1"/>
    <property type="molecule type" value="Genomic_DNA"/>
</dbReference>
<comment type="caution">
    <text evidence="2">The sequence shown here is derived from an EMBL/GenBank/DDBJ whole genome shotgun (WGS) entry which is preliminary data.</text>
</comment>
<evidence type="ECO:0000313" key="2">
    <source>
        <dbReference type="EMBL" id="MPC92326.1"/>
    </source>
</evidence>
<proteinExistence type="predicted"/>
<feature type="compositionally biased region" description="Low complexity" evidence="1">
    <location>
        <begin position="64"/>
        <end position="78"/>
    </location>
</feature>
<gene>
    <name evidence="2" type="ORF">E2C01_087409</name>
</gene>
<feature type="region of interest" description="Disordered" evidence="1">
    <location>
        <begin position="32"/>
        <end position="85"/>
    </location>
</feature>
<name>A0A5B7JDY9_PORTR</name>
<keyword evidence="3" id="KW-1185">Reference proteome</keyword>
<organism evidence="2 3">
    <name type="scientific">Portunus trituberculatus</name>
    <name type="common">Swimming crab</name>
    <name type="synonym">Neptunus trituberculatus</name>
    <dbReference type="NCBI Taxonomy" id="210409"/>
    <lineage>
        <taxon>Eukaryota</taxon>
        <taxon>Metazoa</taxon>
        <taxon>Ecdysozoa</taxon>
        <taxon>Arthropoda</taxon>
        <taxon>Crustacea</taxon>
        <taxon>Multicrustacea</taxon>
        <taxon>Malacostraca</taxon>
        <taxon>Eumalacostraca</taxon>
        <taxon>Eucarida</taxon>
        <taxon>Decapoda</taxon>
        <taxon>Pleocyemata</taxon>
        <taxon>Brachyura</taxon>
        <taxon>Eubrachyura</taxon>
        <taxon>Portunoidea</taxon>
        <taxon>Portunidae</taxon>
        <taxon>Portuninae</taxon>
        <taxon>Portunus</taxon>
    </lineage>
</organism>